<dbReference type="NCBIfam" id="TIGR01385">
    <property type="entry name" value="TFSII"/>
    <property type="match status" value="1"/>
</dbReference>
<organism evidence="19 20">
    <name type="scientific">Rotaria sordida</name>
    <dbReference type="NCBI Taxonomy" id="392033"/>
    <lineage>
        <taxon>Eukaryota</taxon>
        <taxon>Metazoa</taxon>
        <taxon>Spiralia</taxon>
        <taxon>Gnathifera</taxon>
        <taxon>Rotifera</taxon>
        <taxon>Eurotatoria</taxon>
        <taxon>Bdelloidea</taxon>
        <taxon>Philodinida</taxon>
        <taxon>Philodinidae</taxon>
        <taxon>Rotaria</taxon>
    </lineage>
</organism>
<name>A0A819DCL0_9BILA</name>
<dbReference type="Pfam" id="PF07500">
    <property type="entry name" value="TFIIS_M"/>
    <property type="match status" value="1"/>
</dbReference>
<dbReference type="CDD" id="cd00183">
    <property type="entry name" value="TFIIS_I"/>
    <property type="match status" value="1"/>
</dbReference>
<dbReference type="SMART" id="SM00510">
    <property type="entry name" value="TFS2M"/>
    <property type="match status" value="1"/>
</dbReference>
<dbReference type="PROSITE" id="PS00466">
    <property type="entry name" value="ZF_TFIIS_1"/>
    <property type="match status" value="1"/>
</dbReference>
<dbReference type="Pfam" id="PF14938">
    <property type="entry name" value="SNAP"/>
    <property type="match status" value="1"/>
</dbReference>
<dbReference type="SMART" id="SM00440">
    <property type="entry name" value="ZnF_C2C2"/>
    <property type="match status" value="1"/>
</dbReference>
<dbReference type="PROSITE" id="PS51319">
    <property type="entry name" value="TFIIS_N"/>
    <property type="match status" value="1"/>
</dbReference>
<dbReference type="Pfam" id="PF01096">
    <property type="entry name" value="Zn_ribbon_TFIIS"/>
    <property type="match status" value="1"/>
</dbReference>
<feature type="domain" description="TFIIS N-terminal" evidence="17">
    <location>
        <begin position="1"/>
        <end position="83"/>
    </location>
</feature>
<evidence type="ECO:0000259" key="18">
    <source>
        <dbReference type="PROSITE" id="PS51321"/>
    </source>
</evidence>
<proteinExistence type="inferred from homology"/>
<dbReference type="GO" id="GO:0008270">
    <property type="term" value="F:zinc ion binding"/>
    <property type="evidence" value="ECO:0007669"/>
    <property type="project" value="UniProtKB-KW"/>
</dbReference>
<keyword evidence="9 13" id="KW-0539">Nucleus</keyword>
<evidence type="ECO:0000256" key="10">
    <source>
        <dbReference type="ARBA" id="ARBA00025408"/>
    </source>
</evidence>
<evidence type="ECO:0000259" key="17">
    <source>
        <dbReference type="PROSITE" id="PS51319"/>
    </source>
</evidence>
<evidence type="ECO:0000256" key="7">
    <source>
        <dbReference type="ARBA" id="ARBA00022833"/>
    </source>
</evidence>
<comment type="similarity">
    <text evidence="2">Belongs to the TFS-II family.</text>
</comment>
<evidence type="ECO:0000313" key="19">
    <source>
        <dbReference type="EMBL" id="CAF3833195.1"/>
    </source>
</evidence>
<keyword evidence="8" id="KW-0653">Protein transport</keyword>
<dbReference type="SUPFAM" id="SSF57783">
    <property type="entry name" value="Zinc beta-ribbon"/>
    <property type="match status" value="1"/>
</dbReference>
<dbReference type="CDD" id="cd13749">
    <property type="entry name" value="Zn-ribbon_TFIIS"/>
    <property type="match status" value="1"/>
</dbReference>
<keyword evidence="14" id="KW-0175">Coiled coil</keyword>
<feature type="compositionally biased region" description="Low complexity" evidence="15">
    <location>
        <begin position="95"/>
        <end position="113"/>
    </location>
</feature>
<dbReference type="InterPro" id="IPR017923">
    <property type="entry name" value="TFIIS_N"/>
</dbReference>
<dbReference type="InterPro" id="IPR000744">
    <property type="entry name" value="NSF_attach"/>
</dbReference>
<dbReference type="PANTHER" id="PTHR11477:SF0">
    <property type="entry name" value="IP08861P-RELATED"/>
    <property type="match status" value="1"/>
</dbReference>
<dbReference type="InterPro" id="IPR035441">
    <property type="entry name" value="TFIIS/LEDGF_dom_sf"/>
</dbReference>
<evidence type="ECO:0000256" key="12">
    <source>
        <dbReference type="PROSITE-ProRule" id="PRU00472"/>
    </source>
</evidence>
<dbReference type="PANTHER" id="PTHR11477">
    <property type="entry name" value="TRANSCRIPTION FACTOR S-II ZINC FINGER DOMAIN-CONTAINING PROTEIN"/>
    <property type="match status" value="1"/>
</dbReference>
<evidence type="ECO:0000259" key="16">
    <source>
        <dbReference type="PROSITE" id="PS51133"/>
    </source>
</evidence>
<dbReference type="PRINTS" id="PR00448">
    <property type="entry name" value="NSFATTACHMNT"/>
</dbReference>
<evidence type="ECO:0008006" key="21">
    <source>
        <dbReference type="Google" id="ProtNLM"/>
    </source>
</evidence>
<feature type="coiled-coil region" evidence="14">
    <location>
        <begin position="430"/>
        <end position="500"/>
    </location>
</feature>
<dbReference type="GO" id="GO:0005634">
    <property type="term" value="C:nucleus"/>
    <property type="evidence" value="ECO:0007669"/>
    <property type="project" value="UniProtKB-SubCell"/>
</dbReference>
<dbReference type="GO" id="GO:0006368">
    <property type="term" value="P:transcription elongation by RNA polymerase II"/>
    <property type="evidence" value="ECO:0007669"/>
    <property type="project" value="InterPro"/>
</dbReference>
<dbReference type="SUPFAM" id="SSF47676">
    <property type="entry name" value="Conserved domain common to transcription factors TFIIS, elongin A, CRSP70"/>
    <property type="match status" value="1"/>
</dbReference>
<dbReference type="Gene3D" id="1.25.40.10">
    <property type="entry name" value="Tetratricopeptide repeat domain"/>
    <property type="match status" value="1"/>
</dbReference>
<feature type="region of interest" description="Disordered" evidence="15">
    <location>
        <begin position="83"/>
        <end position="136"/>
    </location>
</feature>
<evidence type="ECO:0000256" key="1">
    <source>
        <dbReference type="ARBA" id="ARBA00004123"/>
    </source>
</evidence>
<comment type="subcellular location">
    <subcellularLocation>
        <location evidence="1 13">Nucleus</location>
    </subcellularLocation>
</comment>
<dbReference type="Proteomes" id="UP000663836">
    <property type="component" value="Unassembled WGS sequence"/>
</dbReference>
<evidence type="ECO:0000256" key="8">
    <source>
        <dbReference type="ARBA" id="ARBA00022927"/>
    </source>
</evidence>
<comment type="caution">
    <text evidence="19">The sequence shown here is derived from an EMBL/GenBank/DDBJ whole genome shotgun (WGS) entry which is preliminary data.</text>
</comment>
<dbReference type="InterPro" id="IPR003617">
    <property type="entry name" value="TFIIS/CRSP70_N_sub"/>
</dbReference>
<comment type="function">
    <text evidence="10">Necessary for efficient RNA polymerase II transcription elongation past template-encoded arresting sites. The arresting sites in DNA have the property of trapping a certain fraction of elongating RNA polymerases that pass through, resulting in locked ternary complexes. Cleavage of the nascent transcript by S-II allows the resumption of elongation from the new 3'-terminus.</text>
</comment>
<evidence type="ECO:0000256" key="3">
    <source>
        <dbReference type="ARBA" id="ARBA00010050"/>
    </source>
</evidence>
<evidence type="ECO:0000256" key="15">
    <source>
        <dbReference type="SAM" id="MobiDB-lite"/>
    </source>
</evidence>
<dbReference type="EMBL" id="CAJOBD010001810">
    <property type="protein sequence ID" value="CAF3833195.1"/>
    <property type="molecule type" value="Genomic_DNA"/>
</dbReference>
<evidence type="ECO:0000256" key="9">
    <source>
        <dbReference type="ARBA" id="ARBA00023242"/>
    </source>
</evidence>
<dbReference type="PROSITE" id="PS51321">
    <property type="entry name" value="TFIIS_CENTRAL"/>
    <property type="match status" value="1"/>
</dbReference>
<feature type="compositionally biased region" description="Low complexity" evidence="15">
    <location>
        <begin position="124"/>
        <end position="136"/>
    </location>
</feature>
<dbReference type="Gene3D" id="2.20.25.10">
    <property type="match status" value="1"/>
</dbReference>
<gene>
    <name evidence="19" type="ORF">JBS370_LOCUS17185</name>
</gene>
<dbReference type="PROSITE" id="PS50005">
    <property type="entry name" value="TPR"/>
    <property type="match status" value="1"/>
</dbReference>
<keyword evidence="11" id="KW-0802">TPR repeat</keyword>
<evidence type="ECO:0000256" key="11">
    <source>
        <dbReference type="PROSITE-ProRule" id="PRU00339"/>
    </source>
</evidence>
<keyword evidence="4" id="KW-0813">Transport</keyword>
<keyword evidence="6 12" id="KW-0863">Zinc-finger</keyword>
<dbReference type="InterPro" id="IPR011990">
    <property type="entry name" value="TPR-like_helical_dom_sf"/>
</dbReference>
<evidence type="ECO:0000256" key="14">
    <source>
        <dbReference type="SAM" id="Coils"/>
    </source>
</evidence>
<accession>A0A819DCL0</accession>
<dbReference type="SMART" id="SM00509">
    <property type="entry name" value="TFS2N"/>
    <property type="match status" value="1"/>
</dbReference>
<dbReference type="AlphaFoldDB" id="A0A819DCL0"/>
<dbReference type="Gene3D" id="1.20.930.10">
    <property type="entry name" value="Conserved domain common to transcription factors TFIIS, elongin A, CRSP70"/>
    <property type="match status" value="1"/>
</dbReference>
<dbReference type="InterPro" id="IPR006289">
    <property type="entry name" value="TFSII"/>
</dbReference>
<feature type="domain" description="TFIIS central" evidence="18">
    <location>
        <begin position="146"/>
        <end position="261"/>
    </location>
</feature>
<dbReference type="Pfam" id="PF08711">
    <property type="entry name" value="Med26"/>
    <property type="match status" value="1"/>
</dbReference>
<dbReference type="PROSITE" id="PS51133">
    <property type="entry name" value="ZF_TFIIS_2"/>
    <property type="match status" value="1"/>
</dbReference>
<dbReference type="Gene3D" id="1.10.472.30">
    <property type="entry name" value="Transcription elongation factor S-II, central domain"/>
    <property type="match status" value="1"/>
</dbReference>
<dbReference type="SUPFAM" id="SSF46942">
    <property type="entry name" value="Elongation factor TFIIS domain 2"/>
    <property type="match status" value="1"/>
</dbReference>
<protein>
    <recommendedName>
        <fullName evidence="21">Transcription elongation factor S-II</fullName>
    </recommendedName>
</protein>
<dbReference type="InterPro" id="IPR003618">
    <property type="entry name" value="TFIIS_cen_dom"/>
</dbReference>
<evidence type="ECO:0000256" key="5">
    <source>
        <dbReference type="ARBA" id="ARBA00022723"/>
    </source>
</evidence>
<comment type="similarity">
    <text evidence="3">Belongs to the SNAP family.</text>
</comment>
<dbReference type="InterPro" id="IPR019734">
    <property type="entry name" value="TPR_rpt"/>
</dbReference>
<feature type="repeat" description="TPR" evidence="11">
    <location>
        <begin position="355"/>
        <end position="388"/>
    </location>
</feature>
<dbReference type="GO" id="GO:0003676">
    <property type="term" value="F:nucleic acid binding"/>
    <property type="evidence" value="ECO:0007669"/>
    <property type="project" value="InterPro"/>
</dbReference>
<reference evidence="19" key="1">
    <citation type="submission" date="2021-02" db="EMBL/GenBank/DDBJ databases">
        <authorList>
            <person name="Nowell W R."/>
        </authorList>
    </citation>
    <scope>NUCLEOTIDE SEQUENCE</scope>
</reference>
<sequence length="605" mass="68433">MVEEEIIKINRKLQKMIDKPDVDESIARDLLVRLQASRITLSTLHKTGIGKTVNNLRRLITNEDLSTVAKSLLKNWKKLVPETSSVSANKDDRQSTSNSSNNSQNSQETNVTNGKNSDSDKPTKQQSFTKSSTSNSYTALHTQDEFRLKSRDLLAAALSISELPEGSDDPVELSARIEDAIYKELKDTGVKYRNRVRSRISNLKDVKNPNLRINVLLGIITPERFAVLTAEEMASDALKQERSKLTDMAINECQLAVDEGTGTDLIQCKKCKQNNCAYTEVQTRSADEPMTLFILCKSCGYRWKIFSFLILFMAGGANNKSAAQLMTEANKKAKSAGGLFQRMLGSGNVMNEDARVLYIQAGNAGRAEGDYPTSVEAYKRALDLSTEDFEKAQMYEAISSSYRMFDLPQAIPPLTRAAELYMTQGKWTMASQIFEKIAELYEQMNDYENMMKCLKEAYRFLKQEGQKAGTNRVQKKMAEIHVLQHQFIEAQQQFEELAEKAKDDALVKFSAKDYWLRATMCALCIDVENASTALNRYINDNPLFEERSIEVKLLRQLITDVEEQNKESFFKHFDDTSLSPLRSDRIVRSLIDDIAKKINGDVDLK</sequence>
<dbReference type="SUPFAM" id="SSF48452">
    <property type="entry name" value="TPR-like"/>
    <property type="match status" value="1"/>
</dbReference>
<dbReference type="InterPro" id="IPR001222">
    <property type="entry name" value="Znf_TFIIS"/>
</dbReference>
<feature type="domain" description="TFIIS-type" evidence="16">
    <location>
        <begin position="264"/>
        <end position="304"/>
    </location>
</feature>
<evidence type="ECO:0000256" key="2">
    <source>
        <dbReference type="ARBA" id="ARBA00009647"/>
    </source>
</evidence>
<evidence type="ECO:0000313" key="20">
    <source>
        <dbReference type="Proteomes" id="UP000663836"/>
    </source>
</evidence>
<dbReference type="InterPro" id="IPR036575">
    <property type="entry name" value="TFIIS_cen_dom_sf"/>
</dbReference>
<evidence type="ECO:0000256" key="6">
    <source>
        <dbReference type="ARBA" id="ARBA00022771"/>
    </source>
</evidence>
<evidence type="ECO:0000256" key="4">
    <source>
        <dbReference type="ARBA" id="ARBA00022448"/>
    </source>
</evidence>
<keyword evidence="7" id="KW-0862">Zinc</keyword>
<dbReference type="GO" id="GO:0006886">
    <property type="term" value="P:intracellular protein transport"/>
    <property type="evidence" value="ECO:0007669"/>
    <property type="project" value="InterPro"/>
</dbReference>
<evidence type="ECO:0000256" key="13">
    <source>
        <dbReference type="PROSITE-ProRule" id="PRU00649"/>
    </source>
</evidence>
<keyword evidence="5" id="KW-0479">Metal-binding</keyword>